<accession>A0A834SPA4</accession>
<organism evidence="2 3">
    <name type="scientific">Senna tora</name>
    <dbReference type="NCBI Taxonomy" id="362788"/>
    <lineage>
        <taxon>Eukaryota</taxon>
        <taxon>Viridiplantae</taxon>
        <taxon>Streptophyta</taxon>
        <taxon>Embryophyta</taxon>
        <taxon>Tracheophyta</taxon>
        <taxon>Spermatophyta</taxon>
        <taxon>Magnoliopsida</taxon>
        <taxon>eudicotyledons</taxon>
        <taxon>Gunneridae</taxon>
        <taxon>Pentapetalae</taxon>
        <taxon>rosids</taxon>
        <taxon>fabids</taxon>
        <taxon>Fabales</taxon>
        <taxon>Fabaceae</taxon>
        <taxon>Caesalpinioideae</taxon>
        <taxon>Cassia clade</taxon>
        <taxon>Senna</taxon>
    </lineage>
</organism>
<dbReference type="EMBL" id="JAAIUW010000017">
    <property type="protein sequence ID" value="KAF7801194.1"/>
    <property type="molecule type" value="Genomic_DNA"/>
</dbReference>
<evidence type="ECO:0000313" key="2">
    <source>
        <dbReference type="EMBL" id="KAF7801194.1"/>
    </source>
</evidence>
<dbReference type="Proteomes" id="UP000634136">
    <property type="component" value="Unassembled WGS sequence"/>
</dbReference>
<name>A0A834SPA4_9FABA</name>
<reference evidence="2" key="1">
    <citation type="submission" date="2020-09" db="EMBL/GenBank/DDBJ databases">
        <title>Genome-Enabled Discovery of Anthraquinone Biosynthesis in Senna tora.</title>
        <authorList>
            <person name="Kang S.-H."/>
            <person name="Pandey R.P."/>
            <person name="Lee C.-M."/>
            <person name="Sim J.-S."/>
            <person name="Jeong J.-T."/>
            <person name="Choi B.-S."/>
            <person name="Jung M."/>
            <person name="Ginzburg D."/>
            <person name="Zhao K."/>
            <person name="Won S.Y."/>
            <person name="Oh T.-J."/>
            <person name="Yu Y."/>
            <person name="Kim N.-H."/>
            <person name="Lee O.R."/>
            <person name="Lee T.-H."/>
            <person name="Bashyal P."/>
            <person name="Kim T.-S."/>
            <person name="Lee W.-H."/>
            <person name="Kawkins C."/>
            <person name="Kim C.-K."/>
            <person name="Kim J.S."/>
            <person name="Ahn B.O."/>
            <person name="Rhee S.Y."/>
            <person name="Sohng J.K."/>
        </authorList>
    </citation>
    <scope>NUCLEOTIDE SEQUENCE</scope>
    <source>
        <tissue evidence="2">Leaf</tissue>
    </source>
</reference>
<keyword evidence="3" id="KW-1185">Reference proteome</keyword>
<gene>
    <name evidence="2" type="ORF">G2W53_044797</name>
</gene>
<dbReference type="AlphaFoldDB" id="A0A834SPA4"/>
<protein>
    <submittedName>
        <fullName evidence="2">Uncharacterized protein</fullName>
    </submittedName>
</protein>
<feature type="compositionally biased region" description="Polar residues" evidence="1">
    <location>
        <begin position="1"/>
        <end position="13"/>
    </location>
</feature>
<sequence length="23" mass="2686">MVWTQENGSSSTRMVIPIQNMFE</sequence>
<proteinExistence type="predicted"/>
<evidence type="ECO:0000256" key="1">
    <source>
        <dbReference type="SAM" id="MobiDB-lite"/>
    </source>
</evidence>
<comment type="caution">
    <text evidence="2">The sequence shown here is derived from an EMBL/GenBank/DDBJ whole genome shotgun (WGS) entry which is preliminary data.</text>
</comment>
<evidence type="ECO:0000313" key="3">
    <source>
        <dbReference type="Proteomes" id="UP000634136"/>
    </source>
</evidence>
<feature type="region of interest" description="Disordered" evidence="1">
    <location>
        <begin position="1"/>
        <end position="23"/>
    </location>
</feature>